<feature type="coiled-coil region" evidence="1">
    <location>
        <begin position="998"/>
        <end position="1284"/>
    </location>
</feature>
<reference evidence="3 4" key="1">
    <citation type="journal article" date="2021" name="J. Hered.">
        <title>A chromosome-level genome assembly of the parasitoid wasp, Cotesia glomerata (Hymenoptera: Braconidae).</title>
        <authorList>
            <person name="Pinto B.J."/>
            <person name="Weis J.J."/>
            <person name="Gamble T."/>
            <person name="Ode P.J."/>
            <person name="Paul R."/>
            <person name="Zaspel J.M."/>
        </authorList>
    </citation>
    <scope>NUCLEOTIDE SEQUENCE [LARGE SCALE GENOMIC DNA]</scope>
    <source>
        <strain evidence="3">CgM1</strain>
    </source>
</reference>
<dbReference type="Pfam" id="PF01465">
    <property type="entry name" value="GRIP"/>
    <property type="match status" value="1"/>
</dbReference>
<dbReference type="EMBL" id="JAHXZJ010002237">
    <property type="protein sequence ID" value="KAH0546998.1"/>
    <property type="molecule type" value="Genomic_DNA"/>
</dbReference>
<feature type="coiled-coil region" evidence="1">
    <location>
        <begin position="283"/>
        <end position="416"/>
    </location>
</feature>
<feature type="coiled-coil region" evidence="1">
    <location>
        <begin position="764"/>
        <end position="952"/>
    </location>
</feature>
<evidence type="ECO:0000259" key="2">
    <source>
        <dbReference type="PROSITE" id="PS50913"/>
    </source>
</evidence>
<dbReference type="InterPro" id="IPR000237">
    <property type="entry name" value="GRIP_dom"/>
</dbReference>
<evidence type="ECO:0000313" key="4">
    <source>
        <dbReference type="Proteomes" id="UP000826195"/>
    </source>
</evidence>
<dbReference type="SMART" id="SM00755">
    <property type="entry name" value="Grip"/>
    <property type="match status" value="1"/>
</dbReference>
<evidence type="ECO:0000313" key="3">
    <source>
        <dbReference type="EMBL" id="KAH0546998.1"/>
    </source>
</evidence>
<dbReference type="PANTHER" id="PTHR19327">
    <property type="entry name" value="GOLGIN"/>
    <property type="match status" value="1"/>
</dbReference>
<keyword evidence="4" id="KW-1185">Reference proteome</keyword>
<dbReference type="Proteomes" id="UP000826195">
    <property type="component" value="Unassembled WGS sequence"/>
</dbReference>
<dbReference type="PANTHER" id="PTHR19327:SF0">
    <property type="entry name" value="GOLGIN SUBFAMILY A MEMBER 4"/>
    <property type="match status" value="1"/>
</dbReference>
<comment type="caution">
    <text evidence="3">The sequence shown here is derived from an EMBL/GenBank/DDBJ whole genome shotgun (WGS) entry which is preliminary data.</text>
</comment>
<feature type="domain" description="GRIP" evidence="2">
    <location>
        <begin position="1294"/>
        <end position="1341"/>
    </location>
</feature>
<name>A0AAV7I8E4_COTGL</name>
<protein>
    <recommendedName>
        <fullName evidence="2">GRIP domain-containing protein</fullName>
    </recommendedName>
</protein>
<gene>
    <name evidence="3" type="ORF">KQX54_016629</name>
</gene>
<sequence length="1356" mass="157980">MFKKFKDKLTEEMKQSPARFQAGMQHLAQAVSPGISNLSLTGSGDQASFKNSNDNFSLTDTDDLVTLTDDLGAVKNNNSPRENLNFQNIDLTSLSSSSLLSNNTTGLSRSSSVNSVTSNDTQSGLFPIFESPGNIYQLQSDMDQSASEADDTVTNHQFDELSKEEIYSAYRKSLKKYHKYRGRFTDLVNHYREMERIKVKLETLLVETQNKALRRIGNLKEQCTLEQQAKAHLEEALRNDMEEKDHIIDTLNTKIKLLQANGSKIDLMQLENDPVDKNENESNSTDQSEVELLKQQHQQLSAENGSLKNKVEKFETLVAKYKETLKKSKEKIGELEQEKFTLERDFESIQNSNYEKIKSLEESLVIKNDEIANLQSQVTAIRLREEESAISLAENKLAIHREMEIKEEQIKQLTEKLKDLPVVAVKNTQEFSVQTDEVVDPNDKIIEEFKLKLDNTQKEIVALQTELSNCNSIITEINNKNVSYENMISSLNNDKKLISNYIINCRENIDSFKSEQFKLKQQFVTDYKNIIDNNMSSVSQSILEMISNCGEREIEERNKIKEEFEAKYNELKQETDKLYSEIEQVNFELFDYQKLCGEKQKKLEELEESKLINEKNCNEDSSKEIEGLNKLIEELREEIVFLNEKSQEKQEQQLECIAHNDCIDIIDIKNKFEALMDIISAKNDFIESLKSKYREVLCKDEIKCKKCSDIKVNDLEMLMDIIYTKNDFIEQLRCRVRDNCSVIDTLNDNINDLCERNRVIGEEDNSLKIQLADLEKILSELRSENVNLAEENENLKSSDDDRGERIRELGRELIDLRNQNEELKIVIGGLEERVGEKDVLVLRLEEIEKEKALVEENVKKLVNHNESLKKSLEEVNDNLRATYEEIKKCKGVISALEVQSQKYKEDIKERDEKIEAQAEEIQTNLKLVKHKKEEINKLSEEVERRNEEITKRDDIITKRDEEIRIRDEEITTRDEEITTRDEEITKRDDEVTKRDEEINKYNEEKTDLLIKIDELQHLLKEHSNEKVELKVQIDELNKLNKSYEDKIKAFEKKIKEIEESANNNNSVELENLKKLVKELEIKLNDAEVKLQDAERTVTNYKTNEAQIENINTDLKDEMDKLKDQLAMGEEEQRVRMKQLVKEFQARLDDKDLELQAALDQKFDRQKNYESDLIQQYKEQLKDFQIELTAKSEEIESLRSEQHLLVDAKSKHHDEVSRLQETIDKLRNDADQMKDKHIQEKNKIIEENKKIHTENTLSNSTTDSLHHMQNTLVAQRRELSELRKLVKLRCETSSTLEDSTEIEYLRNILYEYMMGKETLVLARVIAAVVKFDQEQTHKVLEKEKDKLTLLGSLGLTL</sequence>
<organism evidence="3 4">
    <name type="scientific">Cotesia glomerata</name>
    <name type="common">Lepidopteran parasitic wasp</name>
    <name type="synonym">Apanteles glomeratus</name>
    <dbReference type="NCBI Taxonomy" id="32391"/>
    <lineage>
        <taxon>Eukaryota</taxon>
        <taxon>Metazoa</taxon>
        <taxon>Ecdysozoa</taxon>
        <taxon>Arthropoda</taxon>
        <taxon>Hexapoda</taxon>
        <taxon>Insecta</taxon>
        <taxon>Pterygota</taxon>
        <taxon>Neoptera</taxon>
        <taxon>Endopterygota</taxon>
        <taxon>Hymenoptera</taxon>
        <taxon>Apocrita</taxon>
        <taxon>Ichneumonoidea</taxon>
        <taxon>Braconidae</taxon>
        <taxon>Microgastrinae</taxon>
        <taxon>Cotesia</taxon>
    </lineage>
</organism>
<dbReference type="PROSITE" id="PS50913">
    <property type="entry name" value="GRIP"/>
    <property type="match status" value="1"/>
</dbReference>
<dbReference type="GO" id="GO:0048193">
    <property type="term" value="P:Golgi vesicle transport"/>
    <property type="evidence" value="ECO:0007669"/>
    <property type="project" value="TreeGrafter"/>
</dbReference>
<dbReference type="GO" id="GO:0005794">
    <property type="term" value="C:Golgi apparatus"/>
    <property type="evidence" value="ECO:0007669"/>
    <property type="project" value="TreeGrafter"/>
</dbReference>
<accession>A0AAV7I8E4</accession>
<dbReference type="SUPFAM" id="SSF101283">
    <property type="entry name" value="GRIP domain"/>
    <property type="match status" value="1"/>
</dbReference>
<dbReference type="Gene3D" id="1.10.220.60">
    <property type="entry name" value="GRIP domain"/>
    <property type="match status" value="1"/>
</dbReference>
<keyword evidence="1" id="KW-0175">Coiled coil</keyword>
<feature type="coiled-coil region" evidence="1">
    <location>
        <begin position="446"/>
        <end position="494"/>
    </location>
</feature>
<proteinExistence type="predicted"/>
<evidence type="ECO:0000256" key="1">
    <source>
        <dbReference type="SAM" id="Coils"/>
    </source>
</evidence>
<feature type="coiled-coil region" evidence="1">
    <location>
        <begin position="554"/>
        <end position="652"/>
    </location>
</feature>
<dbReference type="GO" id="GO:0031267">
    <property type="term" value="F:small GTPase binding"/>
    <property type="evidence" value="ECO:0007669"/>
    <property type="project" value="TreeGrafter"/>
</dbReference>